<organism evidence="1 2">
    <name type="scientific">Frondihabitans sucicola</name>
    <dbReference type="NCBI Taxonomy" id="1268041"/>
    <lineage>
        <taxon>Bacteria</taxon>
        <taxon>Bacillati</taxon>
        <taxon>Actinomycetota</taxon>
        <taxon>Actinomycetes</taxon>
        <taxon>Micrococcales</taxon>
        <taxon>Microbacteriaceae</taxon>
        <taxon>Frondihabitans</taxon>
    </lineage>
</organism>
<dbReference type="Gene3D" id="3.30.530.20">
    <property type="match status" value="1"/>
</dbReference>
<protein>
    <submittedName>
        <fullName evidence="1">Polyketide cyclase</fullName>
    </submittedName>
</protein>
<gene>
    <name evidence="1" type="ORF">GCM10025867_21520</name>
</gene>
<dbReference type="CDD" id="cd07812">
    <property type="entry name" value="SRPBCC"/>
    <property type="match status" value="1"/>
</dbReference>
<accession>A0ABM8GNB8</accession>
<dbReference type="InterPro" id="IPR023393">
    <property type="entry name" value="START-like_dom_sf"/>
</dbReference>
<proteinExistence type="predicted"/>
<name>A0ABM8GNB8_9MICO</name>
<dbReference type="EMBL" id="AP027732">
    <property type="protein sequence ID" value="BDZ49911.1"/>
    <property type="molecule type" value="Genomic_DNA"/>
</dbReference>
<dbReference type="InterPro" id="IPR019587">
    <property type="entry name" value="Polyketide_cyclase/dehydratase"/>
</dbReference>
<evidence type="ECO:0000313" key="1">
    <source>
        <dbReference type="EMBL" id="BDZ49911.1"/>
    </source>
</evidence>
<dbReference type="Proteomes" id="UP001321486">
    <property type="component" value="Chromosome"/>
</dbReference>
<sequence length="149" mass="16402">MSTTHRFIEATPDRVFDVLADGWLFPSWVVGASRIRDVDDAWPAIDSKIHHSFGVWPIVIDDTTSITEWNRPFRAEFIARGWPLGEADVTVDVQDRSGGCFVTMTEFAVSGPGTLVPPLLMEPVLNIRNREALQRLAWLAEGGAAAPGA</sequence>
<dbReference type="RefSeq" id="WP_286346589.1">
    <property type="nucleotide sequence ID" value="NZ_AP027732.1"/>
</dbReference>
<keyword evidence="2" id="KW-1185">Reference proteome</keyword>
<reference evidence="2" key="1">
    <citation type="journal article" date="2019" name="Int. J. Syst. Evol. Microbiol.">
        <title>The Global Catalogue of Microorganisms (GCM) 10K type strain sequencing project: providing services to taxonomists for standard genome sequencing and annotation.</title>
        <authorList>
            <consortium name="The Broad Institute Genomics Platform"/>
            <consortium name="The Broad Institute Genome Sequencing Center for Infectious Disease"/>
            <person name="Wu L."/>
            <person name="Ma J."/>
        </authorList>
    </citation>
    <scope>NUCLEOTIDE SEQUENCE [LARGE SCALE GENOMIC DNA]</scope>
    <source>
        <strain evidence="2">NBRC 108728</strain>
    </source>
</reference>
<dbReference type="SUPFAM" id="SSF55961">
    <property type="entry name" value="Bet v1-like"/>
    <property type="match status" value="1"/>
</dbReference>
<dbReference type="Pfam" id="PF10604">
    <property type="entry name" value="Polyketide_cyc2"/>
    <property type="match status" value="1"/>
</dbReference>
<evidence type="ECO:0000313" key="2">
    <source>
        <dbReference type="Proteomes" id="UP001321486"/>
    </source>
</evidence>